<evidence type="ECO:0000313" key="2">
    <source>
        <dbReference type="Proteomes" id="UP000743899"/>
    </source>
</evidence>
<organism evidence="1 2">
    <name type="scientific">Pallidibacillus pasinlerensis</name>
    <dbReference type="NCBI Taxonomy" id="2703818"/>
    <lineage>
        <taxon>Bacteria</taxon>
        <taxon>Bacillati</taxon>
        <taxon>Bacillota</taxon>
        <taxon>Bacilli</taxon>
        <taxon>Bacillales</taxon>
        <taxon>Bacillaceae</taxon>
        <taxon>Pallidibacillus</taxon>
    </lineage>
</organism>
<accession>A0ABX0A529</accession>
<sequence>MTIKELYLDALKYETTALVYCIYHLLLEKKIKFDDPIEKLNLKQVDNEKVAKLVKENVLGLNRIGIYSLQMHEGRFVYIFAKNEQEAITHYIKTYKMSPINCTEHSLDMEVIRGKKVITFRDLKKEYEKFPVIVGFFEK</sequence>
<comment type="caution">
    <text evidence="1">The sequence shown here is derived from an EMBL/GenBank/DDBJ whole genome shotgun (WGS) entry which is preliminary data.</text>
</comment>
<evidence type="ECO:0000313" key="1">
    <source>
        <dbReference type="EMBL" id="NCU17069.1"/>
    </source>
</evidence>
<name>A0ABX0A529_9BACI</name>
<keyword evidence="2" id="KW-1185">Reference proteome</keyword>
<dbReference type="RefSeq" id="WP_161919903.1">
    <property type="nucleotide sequence ID" value="NZ_JAACYS010000013.1"/>
</dbReference>
<proteinExistence type="predicted"/>
<gene>
    <name evidence="1" type="ORF">GW534_04680</name>
</gene>
<protein>
    <submittedName>
        <fullName evidence="1">Uncharacterized protein</fullName>
    </submittedName>
</protein>
<dbReference type="Proteomes" id="UP000743899">
    <property type="component" value="Unassembled WGS sequence"/>
</dbReference>
<dbReference type="EMBL" id="JAACYS010000013">
    <property type="protein sequence ID" value="NCU17069.1"/>
    <property type="molecule type" value="Genomic_DNA"/>
</dbReference>
<reference evidence="1 2" key="1">
    <citation type="submission" date="2020-01" db="EMBL/GenBank/DDBJ databases">
        <title>A novel Bacillus sp. from Pasinler.</title>
        <authorList>
            <person name="Adiguzel A."/>
            <person name="Ay H."/>
            <person name="Baltaci M.O."/>
        </authorList>
    </citation>
    <scope>NUCLEOTIDE SEQUENCE [LARGE SCALE GENOMIC DNA]</scope>
    <source>
        <strain evidence="1 2">P1</strain>
    </source>
</reference>